<reference evidence="2" key="2">
    <citation type="submission" date="2019-12" db="EMBL/GenBank/DDBJ databases">
        <authorList>
            <person name="Hoang T.H.H."/>
            <person name="Okutani A."/>
        </authorList>
    </citation>
    <scope>NUCLEOTIDE SEQUENCE</scope>
    <source>
        <strain evidence="2">QuyetLC</strain>
    </source>
</reference>
<organism evidence="2">
    <name type="scientific">Bacillus anthracis</name>
    <name type="common">anthrax bacterium</name>
    <dbReference type="NCBI Taxonomy" id="1392"/>
    <lineage>
        <taxon>Bacteria</taxon>
        <taxon>Bacillati</taxon>
        <taxon>Bacillota</taxon>
        <taxon>Bacilli</taxon>
        <taxon>Bacillales</taxon>
        <taxon>Bacillaceae</taxon>
        <taxon>Bacillus</taxon>
        <taxon>Bacillus cereus group</taxon>
    </lineage>
</organism>
<keyword evidence="1" id="KW-1133">Transmembrane helix</keyword>
<evidence type="ECO:0000313" key="2">
    <source>
        <dbReference type="EMBL" id="GEU14165.1"/>
    </source>
</evidence>
<comment type="caution">
    <text evidence="2">The sequence shown here is derived from an EMBL/GenBank/DDBJ whole genome shotgun (WGS) entry which is preliminary data.</text>
</comment>
<proteinExistence type="predicted"/>
<dbReference type="AlphaFoldDB" id="A0A640MK84"/>
<feature type="transmembrane region" description="Helical" evidence="1">
    <location>
        <begin position="36"/>
        <end position="57"/>
    </location>
</feature>
<evidence type="ECO:0000256" key="1">
    <source>
        <dbReference type="SAM" id="Phobius"/>
    </source>
</evidence>
<gene>
    <name evidence="2" type="ORF">QuyetLC_26670</name>
</gene>
<reference evidence="2" key="1">
    <citation type="submission" date="2019-12" db="EMBL/GenBank/DDBJ databases">
        <title>Epidemiological and comparative genomic analysis of Bacillus anthracis isolated from northern Vietnam.</title>
        <authorList>
            <person name="Hoang T.T.H."/>
            <person name="Dang D.A."/>
            <person name="Pham M.H."/>
            <person name="Luong M.H."/>
            <person name="Tran N.D."/>
            <person name="Nguyen T.H."/>
            <person name="Nguyen T.T."/>
            <person name="Inoue S."/>
            <person name="Morikawa S."/>
            <person name="Okutani A."/>
        </authorList>
    </citation>
    <scope>NUCLEOTIDE SEQUENCE</scope>
    <source>
        <strain evidence="2">QuyetLC</strain>
    </source>
</reference>
<name>A0A640MK84_BACAN</name>
<protein>
    <submittedName>
        <fullName evidence="2">Uncharacterized protein</fullName>
    </submittedName>
</protein>
<accession>A0A640MK84</accession>
<keyword evidence="1" id="KW-0812">Transmembrane</keyword>
<sequence>MVQEKNSLITFELIPQNDYEKNTLIPKLNEEINNTIVFTGVLILSVVVFLIVIRKVIRRTKEKF</sequence>
<dbReference type="EMBL" id="BLEY01000027">
    <property type="protein sequence ID" value="GEU14165.1"/>
    <property type="molecule type" value="Genomic_DNA"/>
</dbReference>
<keyword evidence="1" id="KW-0472">Membrane</keyword>